<evidence type="ECO:0000313" key="1">
    <source>
        <dbReference type="EMBL" id="KAJ1352341.1"/>
    </source>
</evidence>
<proteinExistence type="predicted"/>
<name>A0AAD5MN25_PARTN</name>
<gene>
    <name evidence="1" type="ORF">KIN20_008658</name>
</gene>
<dbReference type="AlphaFoldDB" id="A0AAD5MN25"/>
<dbReference type="EMBL" id="JAHQIW010001369">
    <property type="protein sequence ID" value="KAJ1352341.1"/>
    <property type="molecule type" value="Genomic_DNA"/>
</dbReference>
<organism evidence="1 2">
    <name type="scientific">Parelaphostrongylus tenuis</name>
    <name type="common">Meningeal worm</name>
    <dbReference type="NCBI Taxonomy" id="148309"/>
    <lineage>
        <taxon>Eukaryota</taxon>
        <taxon>Metazoa</taxon>
        <taxon>Ecdysozoa</taxon>
        <taxon>Nematoda</taxon>
        <taxon>Chromadorea</taxon>
        <taxon>Rhabditida</taxon>
        <taxon>Rhabditina</taxon>
        <taxon>Rhabditomorpha</taxon>
        <taxon>Strongyloidea</taxon>
        <taxon>Metastrongylidae</taxon>
        <taxon>Parelaphostrongylus</taxon>
    </lineage>
</organism>
<reference evidence="1" key="1">
    <citation type="submission" date="2021-06" db="EMBL/GenBank/DDBJ databases">
        <title>Parelaphostrongylus tenuis whole genome reference sequence.</title>
        <authorList>
            <person name="Garwood T.J."/>
            <person name="Larsen P.A."/>
            <person name="Fountain-Jones N.M."/>
            <person name="Garbe J.R."/>
            <person name="Macchietto M.G."/>
            <person name="Kania S.A."/>
            <person name="Gerhold R.W."/>
            <person name="Richards J.E."/>
            <person name="Wolf T.M."/>
        </authorList>
    </citation>
    <scope>NUCLEOTIDE SEQUENCE</scope>
    <source>
        <strain evidence="1">MNPRO001-30</strain>
        <tissue evidence="1">Meninges</tissue>
    </source>
</reference>
<protein>
    <submittedName>
        <fullName evidence="1">Uncharacterized protein</fullName>
    </submittedName>
</protein>
<dbReference type="Proteomes" id="UP001196413">
    <property type="component" value="Unassembled WGS sequence"/>
</dbReference>
<sequence length="194" mass="22368">MMISARLKKHYEFGTLHGRESWQPKFNVILEARRRNAHFVVDAKHGTAKSTAYQVIVGENNMSMDEVQSPYQLWHFIIRLDAVYHISPTKESIYHLIPHYTVRNLSKYVHVFFTEACAGTFFFELFLRAAARCSKTSEVINIAFILYGSQVVLRKIRRSLEIENVSGALVRSVLLHPRDQSSKLMVDGSVRLLI</sequence>
<dbReference type="InterPro" id="IPR036045">
    <property type="entry name" value="Sec1-like_sf"/>
</dbReference>
<accession>A0AAD5MN25</accession>
<dbReference type="InterPro" id="IPR043154">
    <property type="entry name" value="Sec-1-like_dom1"/>
</dbReference>
<dbReference type="Gene3D" id="3.40.50.2060">
    <property type="match status" value="1"/>
</dbReference>
<evidence type="ECO:0000313" key="2">
    <source>
        <dbReference type="Proteomes" id="UP001196413"/>
    </source>
</evidence>
<keyword evidence="2" id="KW-1185">Reference proteome</keyword>
<dbReference type="SUPFAM" id="SSF56815">
    <property type="entry name" value="Sec1/munc18-like (SM) proteins"/>
    <property type="match status" value="1"/>
</dbReference>
<comment type="caution">
    <text evidence="1">The sequence shown here is derived from an EMBL/GenBank/DDBJ whole genome shotgun (WGS) entry which is preliminary data.</text>
</comment>